<dbReference type="AlphaFoldDB" id="A0A9P9ACM1"/>
<organism evidence="3 4">
    <name type="scientific">Plectosphaerella plurivora</name>
    <dbReference type="NCBI Taxonomy" id="936078"/>
    <lineage>
        <taxon>Eukaryota</taxon>
        <taxon>Fungi</taxon>
        <taxon>Dikarya</taxon>
        <taxon>Ascomycota</taxon>
        <taxon>Pezizomycotina</taxon>
        <taxon>Sordariomycetes</taxon>
        <taxon>Hypocreomycetidae</taxon>
        <taxon>Glomerellales</taxon>
        <taxon>Plectosphaerellaceae</taxon>
        <taxon>Plectosphaerella</taxon>
    </lineage>
</organism>
<keyword evidence="4" id="KW-1185">Reference proteome</keyword>
<feature type="region of interest" description="Disordered" evidence="1">
    <location>
        <begin position="191"/>
        <end position="211"/>
    </location>
</feature>
<comment type="caution">
    <text evidence="3">The sequence shown here is derived from an EMBL/GenBank/DDBJ whole genome shotgun (WGS) entry which is preliminary data.</text>
</comment>
<evidence type="ECO:0000256" key="2">
    <source>
        <dbReference type="SAM" id="SignalP"/>
    </source>
</evidence>
<dbReference type="EMBL" id="JAGSXJ010000006">
    <property type="protein sequence ID" value="KAH6690730.1"/>
    <property type="molecule type" value="Genomic_DNA"/>
</dbReference>
<dbReference type="Proteomes" id="UP000770015">
    <property type="component" value="Unassembled WGS sequence"/>
</dbReference>
<accession>A0A9P9ACM1</accession>
<evidence type="ECO:0000256" key="1">
    <source>
        <dbReference type="SAM" id="MobiDB-lite"/>
    </source>
</evidence>
<protein>
    <submittedName>
        <fullName evidence="3">Uncharacterized protein</fullName>
    </submittedName>
</protein>
<feature type="chain" id="PRO_5040458801" evidence="2">
    <location>
        <begin position="22"/>
        <end position="225"/>
    </location>
</feature>
<proteinExistence type="predicted"/>
<gene>
    <name evidence="3" type="ORF">F5X68DRAFT_72381</name>
</gene>
<evidence type="ECO:0000313" key="3">
    <source>
        <dbReference type="EMBL" id="KAH6690730.1"/>
    </source>
</evidence>
<evidence type="ECO:0000313" key="4">
    <source>
        <dbReference type="Proteomes" id="UP000770015"/>
    </source>
</evidence>
<sequence>MQRNAMPFFFFFCCSTGLAIAVGAANRPPPSHFSFRHRLASSVRRPVSSPPHDLGGACLRAAFGPRVNTSAPQTSNHAAHISFNHFAGRDKNNFATQVTIAILQKVMAGKRHVISTARSHVVASQTHALIPTVPDQYVARWAHRVRLSANLAPPSPLSPPPDIKKTRDHLARATAGRPAGRGCCWAAASSRKLSPAPSSPRSSTRTCQLSRLRPVDYHPPVRLAL</sequence>
<feature type="signal peptide" evidence="2">
    <location>
        <begin position="1"/>
        <end position="21"/>
    </location>
</feature>
<reference evidence="3" key="1">
    <citation type="journal article" date="2021" name="Nat. Commun.">
        <title>Genetic determinants of endophytism in the Arabidopsis root mycobiome.</title>
        <authorList>
            <person name="Mesny F."/>
            <person name="Miyauchi S."/>
            <person name="Thiergart T."/>
            <person name="Pickel B."/>
            <person name="Atanasova L."/>
            <person name="Karlsson M."/>
            <person name="Huettel B."/>
            <person name="Barry K.W."/>
            <person name="Haridas S."/>
            <person name="Chen C."/>
            <person name="Bauer D."/>
            <person name="Andreopoulos W."/>
            <person name="Pangilinan J."/>
            <person name="LaButti K."/>
            <person name="Riley R."/>
            <person name="Lipzen A."/>
            <person name="Clum A."/>
            <person name="Drula E."/>
            <person name="Henrissat B."/>
            <person name="Kohler A."/>
            <person name="Grigoriev I.V."/>
            <person name="Martin F.M."/>
            <person name="Hacquard S."/>
        </authorList>
    </citation>
    <scope>NUCLEOTIDE SEQUENCE</scope>
    <source>
        <strain evidence="3">MPI-SDFR-AT-0117</strain>
    </source>
</reference>
<feature type="compositionally biased region" description="Low complexity" evidence="1">
    <location>
        <begin position="191"/>
        <end position="205"/>
    </location>
</feature>
<keyword evidence="2" id="KW-0732">Signal</keyword>
<name>A0A9P9ACM1_9PEZI</name>